<dbReference type="AlphaFoldDB" id="A0A2Z6AY13"/>
<sequence length="181" mass="20448">MRNTVLFCLTALLALSMAAGLISCKTAGSKPAKSTMEQASPQKATDPMQDLSKRMFILDDGRDMRLVIIRMGNQGMSAEQLQAYARRMTLADFEKYVEQKSEAKRLVYIGAGQFRLDAMSFDLGSERFKNAQMFMKLKNFEIEGHKIDGIILDRVILDGRDFTDLASLKIYRGVLEMMARQ</sequence>
<dbReference type="KEGG" id="dfl:DFE_1382"/>
<protein>
    <recommendedName>
        <fullName evidence="4">Lipoprotein</fullName>
    </recommendedName>
</protein>
<gene>
    <name evidence="2" type="ORF">DFE_1382</name>
</gene>
<proteinExistence type="predicted"/>
<evidence type="ECO:0000313" key="2">
    <source>
        <dbReference type="EMBL" id="BBD08108.1"/>
    </source>
</evidence>
<organism evidence="2 3">
    <name type="scientific">Desulfovibrio ferrophilus</name>
    <dbReference type="NCBI Taxonomy" id="241368"/>
    <lineage>
        <taxon>Bacteria</taxon>
        <taxon>Pseudomonadati</taxon>
        <taxon>Thermodesulfobacteriota</taxon>
        <taxon>Desulfovibrionia</taxon>
        <taxon>Desulfovibrionales</taxon>
        <taxon>Desulfovibrionaceae</taxon>
        <taxon>Desulfovibrio</taxon>
    </lineage>
</organism>
<keyword evidence="1" id="KW-0732">Signal</keyword>
<dbReference type="PROSITE" id="PS51257">
    <property type="entry name" value="PROKAR_LIPOPROTEIN"/>
    <property type="match status" value="1"/>
</dbReference>
<evidence type="ECO:0000313" key="3">
    <source>
        <dbReference type="Proteomes" id="UP000269883"/>
    </source>
</evidence>
<dbReference type="RefSeq" id="WP_172961662.1">
    <property type="nucleotide sequence ID" value="NZ_AP017378.1"/>
</dbReference>
<name>A0A2Z6AY13_9BACT</name>
<dbReference type="EMBL" id="AP017378">
    <property type="protein sequence ID" value="BBD08108.1"/>
    <property type="molecule type" value="Genomic_DNA"/>
</dbReference>
<keyword evidence="3" id="KW-1185">Reference proteome</keyword>
<feature type="signal peptide" evidence="1">
    <location>
        <begin position="1"/>
        <end position="18"/>
    </location>
</feature>
<evidence type="ECO:0008006" key="4">
    <source>
        <dbReference type="Google" id="ProtNLM"/>
    </source>
</evidence>
<evidence type="ECO:0000256" key="1">
    <source>
        <dbReference type="SAM" id="SignalP"/>
    </source>
</evidence>
<dbReference type="Proteomes" id="UP000269883">
    <property type="component" value="Chromosome"/>
</dbReference>
<feature type="chain" id="PRO_5016297494" description="Lipoprotein" evidence="1">
    <location>
        <begin position="19"/>
        <end position="181"/>
    </location>
</feature>
<accession>A0A2Z6AY13</accession>
<reference evidence="2 3" key="1">
    <citation type="journal article" date="2018" name="Sci. Adv.">
        <title>Multi-heme cytochromes provide a pathway for survival in energy-limited environments.</title>
        <authorList>
            <person name="Deng X."/>
            <person name="Dohmae N."/>
            <person name="Nealson K.H."/>
            <person name="Hashimoto K."/>
            <person name="Okamoto A."/>
        </authorList>
    </citation>
    <scope>NUCLEOTIDE SEQUENCE [LARGE SCALE GENOMIC DNA]</scope>
    <source>
        <strain evidence="2 3">IS5</strain>
    </source>
</reference>